<dbReference type="InterPro" id="IPR018710">
    <property type="entry name" value="DUF2232"/>
</dbReference>
<dbReference type="Pfam" id="PF09991">
    <property type="entry name" value="DUF2232"/>
    <property type="match status" value="1"/>
</dbReference>
<organism evidence="2 3">
    <name type="scientific">Paenisporosarcina cavernae</name>
    <dbReference type="NCBI Taxonomy" id="2320858"/>
    <lineage>
        <taxon>Bacteria</taxon>
        <taxon>Bacillati</taxon>
        <taxon>Bacillota</taxon>
        <taxon>Bacilli</taxon>
        <taxon>Bacillales</taxon>
        <taxon>Caryophanaceae</taxon>
        <taxon>Paenisporosarcina</taxon>
    </lineage>
</organism>
<name>A0A385YP92_9BACL</name>
<keyword evidence="1" id="KW-0812">Transmembrane</keyword>
<dbReference type="OrthoDB" id="2987886at2"/>
<evidence type="ECO:0000256" key="1">
    <source>
        <dbReference type="SAM" id="Phobius"/>
    </source>
</evidence>
<dbReference type="Proteomes" id="UP000265725">
    <property type="component" value="Chromosome"/>
</dbReference>
<keyword evidence="1" id="KW-1133">Transmembrane helix</keyword>
<evidence type="ECO:0000313" key="2">
    <source>
        <dbReference type="EMBL" id="AYC28396.1"/>
    </source>
</evidence>
<feature type="transmembrane region" description="Helical" evidence="1">
    <location>
        <begin position="12"/>
        <end position="35"/>
    </location>
</feature>
<keyword evidence="1" id="KW-0472">Membrane</keyword>
<proteinExistence type="predicted"/>
<evidence type="ECO:0000313" key="3">
    <source>
        <dbReference type="Proteomes" id="UP000265725"/>
    </source>
</evidence>
<dbReference type="PANTHER" id="PTHR41324:SF1">
    <property type="entry name" value="DUF2232 DOMAIN-CONTAINING PROTEIN"/>
    <property type="match status" value="1"/>
</dbReference>
<sequence>MPTNTTRRLTYGAIMIALFLVLLAVSFYVPVIGILTTFLVPLPLVYYTSKFDRTFSILTAIVAVIVSFLMGGFIVMAFAFPYAAIGVAMGDGLRERKSKLFIFLASGITFMIAVVIEYTISVLVQNFNPIQNILDETEAFYRTNGQLLEKYGVRPENYTELVDQSIQMMHVIIPFVVILTIFLTTWIIMQINFFGMRKLRVKTPKFPRFSEFRLPKSVVWYYLIVLIFTLFVKMDEGTMLFLAIANAMVLLRGLLFLQGLSLIYFYIDRIKQGLWLKVIATILAVPLMQFVTLIGIFDLGFNIRAYITNSPKK</sequence>
<feature type="transmembrane region" description="Helical" evidence="1">
    <location>
        <begin position="100"/>
        <end position="120"/>
    </location>
</feature>
<dbReference type="EMBL" id="CP032418">
    <property type="protein sequence ID" value="AYC28396.1"/>
    <property type="molecule type" value="Genomic_DNA"/>
</dbReference>
<accession>A0A385YP92</accession>
<feature type="transmembrane region" description="Helical" evidence="1">
    <location>
        <begin position="55"/>
        <end position="88"/>
    </location>
</feature>
<dbReference type="AlphaFoldDB" id="A0A385YP92"/>
<protein>
    <submittedName>
        <fullName evidence="2">DUF2232 domain-containing protein</fullName>
    </submittedName>
</protein>
<gene>
    <name evidence="2" type="ORF">D3873_00360</name>
</gene>
<dbReference type="RefSeq" id="WP_119882141.1">
    <property type="nucleotide sequence ID" value="NZ_CP032418.1"/>
</dbReference>
<feature type="transmembrane region" description="Helical" evidence="1">
    <location>
        <begin position="274"/>
        <end position="297"/>
    </location>
</feature>
<reference evidence="3" key="1">
    <citation type="submission" date="2018-09" db="EMBL/GenBank/DDBJ databases">
        <authorList>
            <person name="Zhu H."/>
        </authorList>
    </citation>
    <scope>NUCLEOTIDE SEQUENCE [LARGE SCALE GENOMIC DNA]</scope>
    <source>
        <strain evidence="3">K2R23-3</strain>
    </source>
</reference>
<keyword evidence="3" id="KW-1185">Reference proteome</keyword>
<dbReference type="PANTHER" id="PTHR41324">
    <property type="entry name" value="MEMBRANE PROTEIN-RELATED"/>
    <property type="match status" value="1"/>
</dbReference>
<feature type="transmembrane region" description="Helical" evidence="1">
    <location>
        <begin position="171"/>
        <end position="196"/>
    </location>
</feature>
<dbReference type="KEGG" id="paek:D3873_00360"/>
<feature type="transmembrane region" description="Helical" evidence="1">
    <location>
        <begin position="240"/>
        <end position="267"/>
    </location>
</feature>
<feature type="transmembrane region" description="Helical" evidence="1">
    <location>
        <begin position="217"/>
        <end position="234"/>
    </location>
</feature>